<feature type="coiled-coil region" evidence="1">
    <location>
        <begin position="972"/>
        <end position="1034"/>
    </location>
</feature>
<sequence>MAVVLISNLAPITDADAGFLNDLIGNFERLGHQVVFWSTVSHPTLERVFLPSSWKIKDWLNLYPVDRLLPPDTGDIDAETWAERVNALCLQDVDDASRPALLEILMRVSRHLLETVQPDLYLAWNTLCPHVGVLSDLCRRADIPVMMIERGHIPDTWMLDTGLLGHSRLAEVPLNRLITSARQRRSCLKTGTAVLAEQNLATFQRYAQNQDEASFADLESLTGRPRVLFLPPDDSALGFLPAQGPDRAASLPGYTSSLDAARAVAARVSAVGGITVFKPHPSFERLSLDTRGQPDLYILNLDFQRLIRWADVVVTSGSGLLHVAMSHNKPVVLTARDIFSGKGIAYEALQEADITGALSAALKREGFTARQQAFKVYTGWLSQNYLMHAEQTLPSAGVWTAADAVAKLHKRHLQHRPSWARSPELIAACTQARPARPIGEELASQLGSGLTIASDFPSFAQTLTQRETTLAVVDFDHTLLLGNSTELYLDSIRPRWLAAAIHALIWGLQPWTWMARKGEDPLLYRDYLRVVLMTILFPWSLLLWNIKAARIAKELACKPLQEALTQVNAAPTHILSLGFRFILSPLVRAMGLPGALITAESFWGGPTIRRQGKAAILRDAHGSDTLSRAITITDSPHDADLFPLVRQGWLIDWPGRKFTALLNDYVPLRYTADAKYPGGNILRHQHFGEDLMVLLLAYALIPASGMLSFTALPGLPFLLTLLALPLLFISFFAVYEIGYYENDFVAARRESKPTLSGLQARFARYPINRCGWLWGAGAGLPGCLLAYGAHWSNLGDTPPPPVLLPLFVVGWTAVLLATRGVFALFNRVPETQRVLLFPVLQLAKTCGAAVVLPLGGAGLAVLLAQAFSRVSNYMVYRHGGETKLVKRQRHRLIVLVLMLAGLTAISPSLVGWTAPQVWVIIAWALHRTLRETFGPTWGQQLRGGWSWLRAALSPSGWKALTSGSLASQPAPVTDAQGKLKQAMEAIEQQESMIRQLNEGYTMQLMEIRDLQLTLAQKDNSLRRLQEEKELLEMKLGFPPSP</sequence>
<keyword evidence="2" id="KW-1133">Transmembrane helix</keyword>
<feature type="transmembrane region" description="Helical" evidence="2">
    <location>
        <begin position="717"/>
        <end position="739"/>
    </location>
</feature>
<keyword evidence="2" id="KW-0472">Membrane</keyword>
<evidence type="ECO:0000313" key="3">
    <source>
        <dbReference type="EMBL" id="SIT19410.1"/>
    </source>
</evidence>
<evidence type="ECO:0000313" key="4">
    <source>
        <dbReference type="Proteomes" id="UP000185678"/>
    </source>
</evidence>
<evidence type="ECO:0000256" key="1">
    <source>
        <dbReference type="SAM" id="Coils"/>
    </source>
</evidence>
<keyword evidence="4" id="KW-1185">Reference proteome</keyword>
<name>A0A1N7Q978_9PROT</name>
<organism evidence="3 4">
    <name type="scientific">Insolitispirillum peregrinum</name>
    <dbReference type="NCBI Taxonomy" id="80876"/>
    <lineage>
        <taxon>Bacteria</taxon>
        <taxon>Pseudomonadati</taxon>
        <taxon>Pseudomonadota</taxon>
        <taxon>Alphaproteobacteria</taxon>
        <taxon>Rhodospirillales</taxon>
        <taxon>Novispirillaceae</taxon>
        <taxon>Insolitispirillum</taxon>
    </lineage>
</organism>
<dbReference type="STRING" id="80876.SAMN05421779_11235"/>
<reference evidence="3 4" key="1">
    <citation type="submission" date="2017-01" db="EMBL/GenBank/DDBJ databases">
        <authorList>
            <person name="Mah S.A."/>
            <person name="Swanson W.J."/>
            <person name="Moy G.W."/>
            <person name="Vacquier V.D."/>
        </authorList>
    </citation>
    <scope>NUCLEOTIDE SEQUENCE [LARGE SCALE GENOMIC DNA]</scope>
    <source>
        <strain evidence="3 4">DSM 11589</strain>
    </source>
</reference>
<dbReference type="SUPFAM" id="SSF53756">
    <property type="entry name" value="UDP-Glycosyltransferase/glycogen phosphorylase"/>
    <property type="match status" value="1"/>
</dbReference>
<keyword evidence="2" id="KW-0812">Transmembrane</keyword>
<feature type="transmembrane region" description="Helical" evidence="2">
    <location>
        <begin position="771"/>
        <end position="790"/>
    </location>
</feature>
<protein>
    <submittedName>
        <fullName evidence="3">Phosphoserine phosphatase</fullName>
    </submittedName>
</protein>
<feature type="transmembrane region" description="Helical" evidence="2">
    <location>
        <begin position="892"/>
        <end position="925"/>
    </location>
</feature>
<gene>
    <name evidence="3" type="ORF">SAMN05421779_11235</name>
</gene>
<dbReference type="AlphaFoldDB" id="A0A1N7Q978"/>
<feature type="transmembrane region" description="Helical" evidence="2">
    <location>
        <begin position="802"/>
        <end position="825"/>
    </location>
</feature>
<dbReference type="OrthoDB" id="465874at2"/>
<proteinExistence type="predicted"/>
<dbReference type="EMBL" id="FTOA01000012">
    <property type="protein sequence ID" value="SIT19410.1"/>
    <property type="molecule type" value="Genomic_DNA"/>
</dbReference>
<feature type="transmembrane region" description="Helical" evidence="2">
    <location>
        <begin position="527"/>
        <end position="546"/>
    </location>
</feature>
<feature type="transmembrane region" description="Helical" evidence="2">
    <location>
        <begin position="691"/>
        <end position="711"/>
    </location>
</feature>
<keyword evidence="1" id="KW-0175">Coiled coil</keyword>
<dbReference type="Proteomes" id="UP000185678">
    <property type="component" value="Unassembled WGS sequence"/>
</dbReference>
<evidence type="ECO:0000256" key="2">
    <source>
        <dbReference type="SAM" id="Phobius"/>
    </source>
</evidence>
<accession>A0A1N7Q978</accession>
<dbReference type="RefSeq" id="WP_076402108.1">
    <property type="nucleotide sequence ID" value="NZ_FTOA01000012.1"/>
</dbReference>